<proteinExistence type="predicted"/>
<reference evidence="1" key="2">
    <citation type="journal article" date="2023" name="mSystems">
        <title>Charting the Lipopeptidome of Nonpathogenic Pseudomonas.</title>
        <authorList>
            <person name="Cesa-Luna C."/>
            <person name="Geudens N."/>
            <person name="Girard L."/>
            <person name="De Roo V."/>
            <person name="Maklad H.R."/>
            <person name="Martins J.C."/>
            <person name="Hofte M."/>
            <person name="De Mot R."/>
        </authorList>
    </citation>
    <scope>NUCLEOTIDE SEQUENCE</scope>
    <source>
        <strain evidence="1">B1M3-32</strain>
    </source>
</reference>
<dbReference type="Gene3D" id="2.60.120.620">
    <property type="entry name" value="q2cbj1_9rhob like domain"/>
    <property type="match status" value="1"/>
</dbReference>
<gene>
    <name evidence="1" type="ORF">OC940_04445</name>
</gene>
<dbReference type="InterPro" id="IPR018655">
    <property type="entry name" value="DUF2086"/>
</dbReference>
<dbReference type="AlphaFoldDB" id="A0A9X2XDS3"/>
<protein>
    <submittedName>
        <fullName evidence="1">2OG-Fe(II) oxygenase</fullName>
    </submittedName>
</protein>
<organism evidence="1 2">
    <name type="scientific">Pseudomonas koreensis</name>
    <dbReference type="NCBI Taxonomy" id="198620"/>
    <lineage>
        <taxon>Bacteria</taxon>
        <taxon>Pseudomonadati</taxon>
        <taxon>Pseudomonadota</taxon>
        <taxon>Gammaproteobacteria</taxon>
        <taxon>Pseudomonadales</taxon>
        <taxon>Pseudomonadaceae</taxon>
        <taxon>Pseudomonas</taxon>
    </lineage>
</organism>
<comment type="caution">
    <text evidence="1">The sequence shown here is derived from an EMBL/GenBank/DDBJ whole genome shotgun (WGS) entry which is preliminary data.</text>
</comment>
<name>A0A9X2XDS3_9PSED</name>
<evidence type="ECO:0000313" key="1">
    <source>
        <dbReference type="EMBL" id="MCU7247050.1"/>
    </source>
</evidence>
<dbReference type="RefSeq" id="WP_301621088.1">
    <property type="nucleotide sequence ID" value="NZ_JAOSKY010000002.1"/>
</dbReference>
<dbReference type="Pfam" id="PF09859">
    <property type="entry name" value="Oxygenase-NA"/>
    <property type="match status" value="1"/>
</dbReference>
<accession>A0A9X2XDS3</accession>
<dbReference type="EMBL" id="JAOSKY010000002">
    <property type="protein sequence ID" value="MCU7247050.1"/>
    <property type="molecule type" value="Genomic_DNA"/>
</dbReference>
<reference evidence="1" key="1">
    <citation type="submission" date="2022-09" db="EMBL/GenBank/DDBJ databases">
        <authorList>
            <person name="Cesa-Luna C."/>
            <person name="Girard L."/>
            <person name="Lood C."/>
            <person name="Hofte M."/>
            <person name="De Mot R."/>
        </authorList>
    </citation>
    <scope>NUCLEOTIDE SEQUENCE</scope>
    <source>
        <strain evidence="1">B1M3-32</strain>
    </source>
</reference>
<evidence type="ECO:0000313" key="2">
    <source>
        <dbReference type="Proteomes" id="UP001139955"/>
    </source>
</evidence>
<sequence>MPKSPNSPLDSLDWNALELQLDQDGCAIIRTLLRPETCERLSALYTQDEPFRSQVIMARHGFGRGEYKYFRYPLPPLVERLREALYPRLVPLANRWHERMGLAERFPVTHSEFLQRCHAAGQMRPTPLLLQYGPEDYNCLHQDLYGEHVFPLQVAILLSEPGRDFSGGEFVLTEQRPRMQSRPQVMDLRQGDALIFAVNQRPVQGVRGDYRVTMRHGVSRLHSGKRHTLGIIFHDAS</sequence>
<keyword evidence="2" id="KW-1185">Reference proteome</keyword>
<dbReference type="Proteomes" id="UP001139955">
    <property type="component" value="Unassembled WGS sequence"/>
</dbReference>